<evidence type="ECO:0000313" key="10">
    <source>
        <dbReference type="Proteomes" id="UP000567179"/>
    </source>
</evidence>
<evidence type="ECO:0000256" key="5">
    <source>
        <dbReference type="SAM" id="Coils"/>
    </source>
</evidence>
<evidence type="ECO:0000256" key="4">
    <source>
        <dbReference type="PROSITE-ProRule" id="PRU00502"/>
    </source>
</evidence>
<evidence type="ECO:0000256" key="3">
    <source>
        <dbReference type="ARBA" id="ARBA00022833"/>
    </source>
</evidence>
<keyword evidence="10" id="KW-1185">Reference proteome</keyword>
<evidence type="ECO:0000313" key="9">
    <source>
        <dbReference type="EMBL" id="KAF5316526.1"/>
    </source>
</evidence>
<keyword evidence="1" id="KW-0479">Metal-binding</keyword>
<reference evidence="9 10" key="1">
    <citation type="journal article" date="2020" name="ISME J.">
        <title>Uncovering the hidden diversity of litter-decomposition mechanisms in mushroom-forming fungi.</title>
        <authorList>
            <person name="Floudas D."/>
            <person name="Bentzer J."/>
            <person name="Ahren D."/>
            <person name="Johansson T."/>
            <person name="Persson P."/>
            <person name="Tunlid A."/>
        </authorList>
    </citation>
    <scope>NUCLEOTIDE SEQUENCE [LARGE SCALE GENOMIC DNA]</scope>
    <source>
        <strain evidence="9 10">CBS 101986</strain>
    </source>
</reference>
<feature type="compositionally biased region" description="Low complexity" evidence="6">
    <location>
        <begin position="621"/>
        <end position="632"/>
    </location>
</feature>
<dbReference type="GO" id="GO:0007265">
    <property type="term" value="P:Ras protein signal transduction"/>
    <property type="evidence" value="ECO:0007669"/>
    <property type="project" value="TreeGrafter"/>
</dbReference>
<dbReference type="SMART" id="SM00184">
    <property type="entry name" value="RING"/>
    <property type="match status" value="1"/>
</dbReference>
<proteinExistence type="predicted"/>
<dbReference type="PROSITE" id="PS50089">
    <property type="entry name" value="ZF_RING_2"/>
    <property type="match status" value="1"/>
</dbReference>
<dbReference type="PANTHER" id="PTHR24007">
    <property type="entry name" value="BRCA1-ASSOCIATED PROTEIN"/>
    <property type="match status" value="1"/>
</dbReference>
<dbReference type="GO" id="GO:0061630">
    <property type="term" value="F:ubiquitin protein ligase activity"/>
    <property type="evidence" value="ECO:0007669"/>
    <property type="project" value="TreeGrafter"/>
</dbReference>
<dbReference type="OrthoDB" id="273556at2759"/>
<evidence type="ECO:0000259" key="8">
    <source>
        <dbReference type="PROSITE" id="PS50271"/>
    </source>
</evidence>
<feature type="region of interest" description="Disordered" evidence="6">
    <location>
        <begin position="54"/>
        <end position="86"/>
    </location>
</feature>
<dbReference type="CDD" id="cd16457">
    <property type="entry name" value="RING-H2_BRAP2"/>
    <property type="match status" value="1"/>
</dbReference>
<feature type="region of interest" description="Disordered" evidence="6">
    <location>
        <begin position="618"/>
        <end position="655"/>
    </location>
</feature>
<dbReference type="GO" id="GO:0016567">
    <property type="term" value="P:protein ubiquitination"/>
    <property type="evidence" value="ECO:0007669"/>
    <property type="project" value="TreeGrafter"/>
</dbReference>
<dbReference type="Pfam" id="PF13639">
    <property type="entry name" value="zf-RING_2"/>
    <property type="match status" value="1"/>
</dbReference>
<dbReference type="Pfam" id="PF02148">
    <property type="entry name" value="zf-UBP"/>
    <property type="match status" value="1"/>
</dbReference>
<evidence type="ECO:0000256" key="2">
    <source>
        <dbReference type="ARBA" id="ARBA00022771"/>
    </source>
</evidence>
<dbReference type="InterPro" id="IPR001841">
    <property type="entry name" value="Znf_RING"/>
</dbReference>
<dbReference type="CDD" id="cd12717">
    <property type="entry name" value="RRM_ETP1"/>
    <property type="match status" value="1"/>
</dbReference>
<comment type="caution">
    <text evidence="9">The sequence shown here is derived from an EMBL/GenBank/DDBJ whole genome shotgun (WGS) entry which is preliminary data.</text>
</comment>
<dbReference type="AlphaFoldDB" id="A0A8H5EY24"/>
<dbReference type="PROSITE" id="PS50271">
    <property type="entry name" value="ZF_UBP"/>
    <property type="match status" value="1"/>
</dbReference>
<gene>
    <name evidence="9" type="ORF">D9619_006380</name>
</gene>
<dbReference type="InterPro" id="IPR047243">
    <property type="entry name" value="RING-H2_BRAP2"/>
</dbReference>
<dbReference type="InterPro" id="IPR011422">
    <property type="entry name" value="BRAP2/ETP1_RRM"/>
</dbReference>
<evidence type="ECO:0000259" key="7">
    <source>
        <dbReference type="PROSITE" id="PS50089"/>
    </source>
</evidence>
<evidence type="ECO:0000256" key="1">
    <source>
        <dbReference type="ARBA" id="ARBA00022723"/>
    </source>
</evidence>
<dbReference type="Proteomes" id="UP000567179">
    <property type="component" value="Unassembled WGS sequence"/>
</dbReference>
<dbReference type="GO" id="GO:0008270">
    <property type="term" value="F:zinc ion binding"/>
    <property type="evidence" value="ECO:0007669"/>
    <property type="project" value="UniProtKB-KW"/>
</dbReference>
<sequence length="655" mass="71423">MTSFDAEASTQIFLLLANAMNNRGFHIRITLTQRSTAPSTASFIPASLFQPLPRHSHSRSLSTSAAAAQRRNTASTSRPNTTNSAGDYRFGPITIDWLDFDHMGSVAHSANVKKAGNGPAEATFVPHRRSKTGTTNLPEGTVHVFRDGASKPSPEELEAKMEQMAFTLPDNADDESDGVMLGVLAVPPWMTPSDFLAFVAPAVDGIGHLRIIRDFAPNRSIVVIKFLNPADAAEFTEAYNGKPFNSMEPEICHVVHVLSVVIDVEDAVTQPFSRVAATHGNMYELPTCPVCLERMDSAVTGLITVPCSHTFHCACLSKWGDSRCPVCRYSQTLLSSHPSSSSSSRTIPFANPTAPNLSLCTSCSSRTNLWICLICGNIGCGRYGQAHAQAHYQATTHLYALELETQRVWDYAGDGYVHRLIQNKTDGKLVELPSAAASMGATSRDGGSLGPSQADALTAEKIEAIGIEYSYLLTSQLDSQRSYYEDQTAELRGQVDELKALVGTLSDEFSKEKVRNRDEEQRIRREEEEKVAAVAKEKAKAEARAEKVTELARKLEKELREERAVSEGLMTNLGKMKERVEAVEKEKEAFTGKVRDLEDQVRDVMFFLDAKNKIEQGGGAEAEAAGGSVSVPAAPPSPNIENTANGKKKKAKKKR</sequence>
<evidence type="ECO:0008006" key="11">
    <source>
        <dbReference type="Google" id="ProtNLM"/>
    </source>
</evidence>
<keyword evidence="2 4" id="KW-0863">Zinc-finger</keyword>
<name>A0A8H5EY24_9AGAR</name>
<feature type="compositionally biased region" description="Polar residues" evidence="6">
    <location>
        <begin position="59"/>
        <end position="85"/>
    </location>
</feature>
<dbReference type="SUPFAM" id="SSF57850">
    <property type="entry name" value="RING/U-box"/>
    <property type="match status" value="2"/>
</dbReference>
<feature type="compositionally biased region" description="Basic residues" evidence="6">
    <location>
        <begin position="646"/>
        <end position="655"/>
    </location>
</feature>
<dbReference type="InterPro" id="IPR013083">
    <property type="entry name" value="Znf_RING/FYVE/PHD"/>
</dbReference>
<dbReference type="Pfam" id="PF07576">
    <property type="entry name" value="BRAP2"/>
    <property type="match status" value="1"/>
</dbReference>
<feature type="domain" description="UBP-type" evidence="8">
    <location>
        <begin position="325"/>
        <end position="436"/>
    </location>
</feature>
<evidence type="ECO:0000256" key="6">
    <source>
        <dbReference type="SAM" id="MobiDB-lite"/>
    </source>
</evidence>
<keyword evidence="3" id="KW-0862">Zinc</keyword>
<dbReference type="PANTHER" id="PTHR24007:SF7">
    <property type="entry name" value="BRCA1-ASSOCIATED PROTEIN"/>
    <property type="match status" value="1"/>
</dbReference>
<dbReference type="InterPro" id="IPR001607">
    <property type="entry name" value="Znf_UBP"/>
</dbReference>
<protein>
    <recommendedName>
        <fullName evidence="11">BRCA1-associated protein</fullName>
    </recommendedName>
</protein>
<dbReference type="SMART" id="SM00290">
    <property type="entry name" value="ZnF_UBP"/>
    <property type="match status" value="1"/>
</dbReference>
<accession>A0A8H5EY24</accession>
<dbReference type="Gene3D" id="3.30.40.10">
    <property type="entry name" value="Zinc/RING finger domain, C3HC4 (zinc finger)"/>
    <property type="match status" value="2"/>
</dbReference>
<organism evidence="9 10">
    <name type="scientific">Psilocybe cf. subviscida</name>
    <dbReference type="NCBI Taxonomy" id="2480587"/>
    <lineage>
        <taxon>Eukaryota</taxon>
        <taxon>Fungi</taxon>
        <taxon>Dikarya</taxon>
        <taxon>Basidiomycota</taxon>
        <taxon>Agaricomycotina</taxon>
        <taxon>Agaricomycetes</taxon>
        <taxon>Agaricomycetidae</taxon>
        <taxon>Agaricales</taxon>
        <taxon>Agaricineae</taxon>
        <taxon>Strophariaceae</taxon>
        <taxon>Psilocybe</taxon>
    </lineage>
</organism>
<dbReference type="EMBL" id="JAACJJ010000042">
    <property type="protein sequence ID" value="KAF5316526.1"/>
    <property type="molecule type" value="Genomic_DNA"/>
</dbReference>
<keyword evidence="5" id="KW-0175">Coiled coil</keyword>
<feature type="coiled-coil region" evidence="5">
    <location>
        <begin position="509"/>
        <end position="600"/>
    </location>
</feature>
<dbReference type="GO" id="GO:0005737">
    <property type="term" value="C:cytoplasm"/>
    <property type="evidence" value="ECO:0007669"/>
    <property type="project" value="TreeGrafter"/>
</dbReference>
<dbReference type="InterPro" id="IPR034931">
    <property type="entry name" value="ETP1_RRM"/>
</dbReference>
<feature type="domain" description="RING-type" evidence="7">
    <location>
        <begin position="288"/>
        <end position="328"/>
    </location>
</feature>